<accession>A0A317DXI3</accession>
<dbReference type="OrthoDB" id="7353918at2"/>
<comment type="caution">
    <text evidence="1">The sequence shown here is derived from an EMBL/GenBank/DDBJ whole genome shotgun (WGS) entry which is preliminary data.</text>
</comment>
<evidence type="ECO:0000313" key="1">
    <source>
        <dbReference type="EMBL" id="PWR17653.1"/>
    </source>
</evidence>
<dbReference type="InterPro" id="IPR009363">
    <property type="entry name" value="Phage_Mu_Gp16"/>
</dbReference>
<organism evidence="1 2">
    <name type="scientific">Zavarzinia aquatilis</name>
    <dbReference type="NCBI Taxonomy" id="2211142"/>
    <lineage>
        <taxon>Bacteria</taxon>
        <taxon>Pseudomonadati</taxon>
        <taxon>Pseudomonadota</taxon>
        <taxon>Alphaproteobacteria</taxon>
        <taxon>Rhodospirillales</taxon>
        <taxon>Zavarziniaceae</taxon>
        <taxon>Zavarzinia</taxon>
    </lineage>
</organism>
<evidence type="ECO:0000313" key="2">
    <source>
        <dbReference type="Proteomes" id="UP000245461"/>
    </source>
</evidence>
<dbReference type="Pfam" id="PF06252">
    <property type="entry name" value="GemA"/>
    <property type="match status" value="1"/>
</dbReference>
<gene>
    <name evidence="1" type="ORF">DKG74_20820</name>
</gene>
<reference evidence="1 2" key="1">
    <citation type="submission" date="2018-05" db="EMBL/GenBank/DDBJ databases">
        <title>Zavarzinia sp. HR-AS.</title>
        <authorList>
            <person name="Lee Y."/>
            <person name="Jeon C.O."/>
        </authorList>
    </citation>
    <scope>NUCLEOTIDE SEQUENCE [LARGE SCALE GENOMIC DNA]</scope>
    <source>
        <strain evidence="1 2">HR-AS</strain>
    </source>
</reference>
<dbReference type="RefSeq" id="WP_109908104.1">
    <property type="nucleotide sequence ID" value="NZ_QGLE01000022.1"/>
</dbReference>
<sequence>MTAAPDPAKRRSLISAIHAEAAKQGMDDDLRRQVIANATGKTSSADLTIPELGKALDAIKGRAGARQQPARGRALAESDHARKIRALWLSLWNLGAVDNPTEAAIAAFAERQLGVQALQWVTPHQASSIIEALRDIGRRHGWDVKPGCTVAEAEVALAGAQFEMLRGLLHIDAVDEAVTAIVCTHGISQREVIRRYGELIRAHKGGAHG</sequence>
<dbReference type="AlphaFoldDB" id="A0A317DXI3"/>
<name>A0A317DXI3_9PROT</name>
<dbReference type="Proteomes" id="UP000245461">
    <property type="component" value="Unassembled WGS sequence"/>
</dbReference>
<protein>
    <recommendedName>
        <fullName evidence="3">Regulatory protein GemA</fullName>
    </recommendedName>
</protein>
<dbReference type="EMBL" id="QGLE01000022">
    <property type="protein sequence ID" value="PWR17653.1"/>
    <property type="molecule type" value="Genomic_DNA"/>
</dbReference>
<proteinExistence type="predicted"/>
<keyword evidence="2" id="KW-1185">Reference proteome</keyword>
<evidence type="ECO:0008006" key="3">
    <source>
        <dbReference type="Google" id="ProtNLM"/>
    </source>
</evidence>